<feature type="chain" id="PRO_5003400621" description="Lipoprotein" evidence="1">
    <location>
        <begin position="19"/>
        <end position="339"/>
    </location>
</feature>
<dbReference type="EMBL" id="CP002955">
    <property type="protein sequence ID" value="AEL24967.1"/>
    <property type="molecule type" value="Genomic_DNA"/>
</dbReference>
<name>G0IY63_CYCMS</name>
<keyword evidence="1" id="KW-0732">Signal</keyword>
<dbReference type="HOGENOM" id="CLU_068024_0_0_10"/>
<evidence type="ECO:0000256" key="1">
    <source>
        <dbReference type="SAM" id="SignalP"/>
    </source>
</evidence>
<dbReference type="Proteomes" id="UP000001635">
    <property type="component" value="Chromosome"/>
</dbReference>
<gene>
    <name evidence="2" type="ordered locus">Cycma_1195</name>
</gene>
<organism evidence="2 3">
    <name type="scientific">Cyclobacterium marinum (strain ATCC 25205 / DSM 745 / LMG 13164 / NCIMB 1802)</name>
    <name type="common">Flectobacillus marinus</name>
    <dbReference type="NCBI Taxonomy" id="880070"/>
    <lineage>
        <taxon>Bacteria</taxon>
        <taxon>Pseudomonadati</taxon>
        <taxon>Bacteroidota</taxon>
        <taxon>Cytophagia</taxon>
        <taxon>Cytophagales</taxon>
        <taxon>Cyclobacteriaceae</taxon>
        <taxon>Cyclobacterium</taxon>
    </lineage>
</organism>
<dbReference type="RefSeq" id="WP_014019264.1">
    <property type="nucleotide sequence ID" value="NC_015914.1"/>
</dbReference>
<accession>G0IY63</accession>
<feature type="signal peptide" evidence="1">
    <location>
        <begin position="1"/>
        <end position="18"/>
    </location>
</feature>
<dbReference type="AlphaFoldDB" id="G0IY63"/>
<reference evidence="3" key="1">
    <citation type="submission" date="2011-07" db="EMBL/GenBank/DDBJ databases">
        <title>The complete genome of Cyclobacterium marinum DSM 745.</title>
        <authorList>
            <person name="Lucas S."/>
            <person name="Han J."/>
            <person name="Lapidus A."/>
            <person name="Bruce D."/>
            <person name="Goodwin L."/>
            <person name="Pitluck S."/>
            <person name="Peters L."/>
            <person name="Kyrpides N."/>
            <person name="Mavromatis K."/>
            <person name="Ivanova N."/>
            <person name="Ovchinnikova G."/>
            <person name="Chertkov O."/>
            <person name="Detter J.C."/>
            <person name="Tapia R."/>
            <person name="Han C."/>
            <person name="Land M."/>
            <person name="Hauser L."/>
            <person name="Markowitz V."/>
            <person name="Cheng J.-F."/>
            <person name="Hugenholtz P."/>
            <person name="Woyke T."/>
            <person name="Wu D."/>
            <person name="Tindall B."/>
            <person name="Schuetze A."/>
            <person name="Brambilla E."/>
            <person name="Klenk H.-P."/>
            <person name="Eisen J.A."/>
        </authorList>
    </citation>
    <scope>NUCLEOTIDE SEQUENCE [LARGE SCALE GENOMIC DNA]</scope>
    <source>
        <strain evidence="3">ATCC 25205 / DSM 745 / LMG 13164 / NCIMB 1802</strain>
    </source>
</reference>
<evidence type="ECO:0008006" key="4">
    <source>
        <dbReference type="Google" id="ProtNLM"/>
    </source>
</evidence>
<keyword evidence="3" id="KW-1185">Reference proteome</keyword>
<proteinExistence type="predicted"/>
<evidence type="ECO:0000313" key="2">
    <source>
        <dbReference type="EMBL" id="AEL24967.1"/>
    </source>
</evidence>
<dbReference type="PROSITE" id="PS51257">
    <property type="entry name" value="PROKAR_LIPOPROTEIN"/>
    <property type="match status" value="1"/>
</dbReference>
<sequence length="339" mass="38920">MRLILLITIVFISASSCAQDLFEGESNKDSLKKTEVSPIIAQSPNGKRVIINNNIPEGGVDLVTPIVSILSIIIGFVLNKWYDNYIDDKRIENEGNLWVENLIQLREPLERQIKILEEFIPLNDENTFEFQDLQFVVALECDEFKALDGRTLVPFLKQKVKGTEQKEAIILAGQIKSIIKIIESNSIGVKEVYSSLKISINPFMSEFQKSFNDFRLSVGKYLDFAFNTYTTGTAQHVAAENIKKLMLSEIEPYLDNGKYNLFEFEKTFIDPFFKNAHVDRSNPTMAEAIVFLNHCSTNIKAIKMEKRYFRIKLEKRLKIYKSNLDVLDGVLNNRIFPIK</sequence>
<protein>
    <recommendedName>
        <fullName evidence="4">Lipoprotein</fullName>
    </recommendedName>
</protein>
<dbReference type="eggNOG" id="ENOG50330NI">
    <property type="taxonomic scope" value="Bacteria"/>
</dbReference>
<evidence type="ECO:0000313" key="3">
    <source>
        <dbReference type="Proteomes" id="UP000001635"/>
    </source>
</evidence>
<dbReference type="KEGG" id="cmr:Cycma_1195"/>